<keyword evidence="2" id="KW-0808">Transferase</keyword>
<dbReference type="GO" id="GO:0016740">
    <property type="term" value="F:transferase activity"/>
    <property type="evidence" value="ECO:0007669"/>
    <property type="project" value="UniProtKB-KW"/>
</dbReference>
<dbReference type="Proteomes" id="UP000254065">
    <property type="component" value="Unassembled WGS sequence"/>
</dbReference>
<dbReference type="AlphaFoldDB" id="A0A378R0G5"/>
<sequence length="98" mass="11142">MTDILLSESEKRIVQNILKTHCKNAKVFAFGSRVNGNAKPYSDLDLVIKADNALHLSDIACLKDEFCHSDLVFKVDICDWQSLDDDFKRSIENELVLI</sequence>
<dbReference type="SUPFAM" id="SSF81301">
    <property type="entry name" value="Nucleotidyltransferase"/>
    <property type="match status" value="1"/>
</dbReference>
<dbReference type="RefSeq" id="WP_019519549.1">
    <property type="nucleotide sequence ID" value="NZ_UGQB01000004.1"/>
</dbReference>
<evidence type="ECO:0000313" key="3">
    <source>
        <dbReference type="Proteomes" id="UP000254065"/>
    </source>
</evidence>
<gene>
    <name evidence="2" type="ORF">NCTC12877_01102</name>
</gene>
<evidence type="ECO:0000313" key="2">
    <source>
        <dbReference type="EMBL" id="STZ08111.1"/>
    </source>
</evidence>
<accession>A0A378R0G5</accession>
<dbReference type="InterPro" id="IPR041633">
    <property type="entry name" value="Polbeta"/>
</dbReference>
<name>A0A378R0G5_9GAMM</name>
<dbReference type="CDD" id="cd05403">
    <property type="entry name" value="NT_KNTase_like"/>
    <property type="match status" value="1"/>
</dbReference>
<organism evidence="2 3">
    <name type="scientific">Moraxella caprae</name>
    <dbReference type="NCBI Taxonomy" id="90240"/>
    <lineage>
        <taxon>Bacteria</taxon>
        <taxon>Pseudomonadati</taxon>
        <taxon>Pseudomonadota</taxon>
        <taxon>Gammaproteobacteria</taxon>
        <taxon>Moraxellales</taxon>
        <taxon>Moraxellaceae</taxon>
        <taxon>Moraxella</taxon>
    </lineage>
</organism>
<protein>
    <submittedName>
        <fullName evidence="2">Predicted nucleotidyltransferases</fullName>
    </submittedName>
</protein>
<keyword evidence="3" id="KW-1185">Reference proteome</keyword>
<reference evidence="2 3" key="1">
    <citation type="submission" date="2018-06" db="EMBL/GenBank/DDBJ databases">
        <authorList>
            <consortium name="Pathogen Informatics"/>
            <person name="Doyle S."/>
        </authorList>
    </citation>
    <scope>NUCLEOTIDE SEQUENCE [LARGE SCALE GENOMIC DNA]</scope>
    <source>
        <strain evidence="2 3">NCTC12877</strain>
    </source>
</reference>
<dbReference type="STRING" id="1122244.GCA_000426885_01481"/>
<feature type="domain" description="Polymerase beta nucleotidyltransferase" evidence="1">
    <location>
        <begin position="14"/>
        <end position="96"/>
    </location>
</feature>
<proteinExistence type="predicted"/>
<dbReference type="Pfam" id="PF18765">
    <property type="entry name" value="Polbeta"/>
    <property type="match status" value="1"/>
</dbReference>
<dbReference type="EMBL" id="UGQB01000004">
    <property type="protein sequence ID" value="STZ08111.1"/>
    <property type="molecule type" value="Genomic_DNA"/>
</dbReference>
<dbReference type="Gene3D" id="3.30.460.10">
    <property type="entry name" value="Beta Polymerase, domain 2"/>
    <property type="match status" value="1"/>
</dbReference>
<evidence type="ECO:0000259" key="1">
    <source>
        <dbReference type="Pfam" id="PF18765"/>
    </source>
</evidence>
<dbReference type="OrthoDB" id="9808659at2"/>
<dbReference type="InterPro" id="IPR043519">
    <property type="entry name" value="NT_sf"/>
</dbReference>